<dbReference type="PhylomeDB" id="B0XN96"/>
<protein>
    <recommendedName>
        <fullName evidence="4">C6 transcription factor</fullName>
    </recommendedName>
</protein>
<feature type="compositionally biased region" description="Polar residues" evidence="1">
    <location>
        <begin position="271"/>
        <end position="280"/>
    </location>
</feature>
<evidence type="ECO:0008006" key="4">
    <source>
        <dbReference type="Google" id="ProtNLM"/>
    </source>
</evidence>
<keyword evidence="3" id="KW-1185">Reference proteome</keyword>
<name>B0XN96_ASPFC</name>
<evidence type="ECO:0000256" key="1">
    <source>
        <dbReference type="SAM" id="MobiDB-lite"/>
    </source>
</evidence>
<organism evidence="2 3">
    <name type="scientific">Aspergillus fumigatus (strain CBS 144.89 / FGSC A1163 / CEA10)</name>
    <name type="common">Neosartorya fumigata</name>
    <dbReference type="NCBI Taxonomy" id="451804"/>
    <lineage>
        <taxon>Eukaryota</taxon>
        <taxon>Fungi</taxon>
        <taxon>Dikarya</taxon>
        <taxon>Ascomycota</taxon>
        <taxon>Pezizomycotina</taxon>
        <taxon>Eurotiomycetes</taxon>
        <taxon>Eurotiomycetidae</taxon>
        <taxon>Eurotiales</taxon>
        <taxon>Aspergillaceae</taxon>
        <taxon>Aspergillus</taxon>
        <taxon>Aspergillus subgen. Fumigati</taxon>
    </lineage>
</organism>
<reference evidence="2 3" key="1">
    <citation type="journal article" date="2008" name="PLoS Genet.">
        <title>Genomic islands in the pathogenic filamentous fungus Aspergillus fumigatus.</title>
        <authorList>
            <person name="Fedorova N.D."/>
            <person name="Khaldi N."/>
            <person name="Joardar V.S."/>
            <person name="Maiti R."/>
            <person name="Amedeo P."/>
            <person name="Anderson M.J."/>
            <person name="Crabtree J."/>
            <person name="Silva J.C."/>
            <person name="Badger J.H."/>
            <person name="Albarraq A."/>
            <person name="Angiuoli S."/>
            <person name="Bussey H."/>
            <person name="Bowyer P."/>
            <person name="Cotty P.J."/>
            <person name="Dyer P.S."/>
            <person name="Egan A."/>
            <person name="Galens K."/>
            <person name="Fraser-Liggett C.M."/>
            <person name="Haas B.J."/>
            <person name="Inman J.M."/>
            <person name="Kent R."/>
            <person name="Lemieux S."/>
            <person name="Malavazi I."/>
            <person name="Orvis J."/>
            <person name="Roemer T."/>
            <person name="Ronning C.M."/>
            <person name="Sundaram J.P."/>
            <person name="Sutton G."/>
            <person name="Turner G."/>
            <person name="Venter J.C."/>
            <person name="White O.R."/>
            <person name="Whitty B.R."/>
            <person name="Youngman P."/>
            <person name="Wolfe K.H."/>
            <person name="Goldman G.H."/>
            <person name="Wortman J.R."/>
            <person name="Jiang B."/>
            <person name="Denning D.W."/>
            <person name="Nierman W.C."/>
        </authorList>
    </citation>
    <scope>NUCLEOTIDE SEQUENCE [LARGE SCALE GENOMIC DNA]</scope>
    <source>
        <strain evidence="3">CBS 144.89 / FGSC A1163 / CEA10</strain>
    </source>
</reference>
<gene>
    <name evidence="2" type="ORF">AFUB_004180</name>
</gene>
<sequence>MSLEYHYTNLAVYELAIGEGYRDPDAIKQEYYTLPRPEGDRRNQRASNPLSAIRVDITIKWMHTAHEMLNFFLSCDNELMRKLPNLAYTRVGVALMSLLKIYFTVISGGLGKFVTPESVKVEMYLDAIARRLTEASGGQKYKIPSRWYYVLAVKSRNWYDRLQQRQAQRESSFASQMEVGQSIQMQVPAHTLQHPCPVNPNCSTEPLVGDAGIPQRPPYSNMGGAYGAPVAMNHMWHVDQSHAPTSLSYQYPEYQPPILQSQYGYVAQHPSLPSESNQDQPPLHRSTGMELDGWLPDGSIIGAPTLPGL</sequence>
<dbReference type="HOGENOM" id="CLU_906073_0_0_1"/>
<dbReference type="EMBL" id="DS499594">
    <property type="protein sequence ID" value="EDP55721.1"/>
    <property type="molecule type" value="Genomic_DNA"/>
</dbReference>
<evidence type="ECO:0000313" key="3">
    <source>
        <dbReference type="Proteomes" id="UP000001699"/>
    </source>
</evidence>
<dbReference type="Proteomes" id="UP000001699">
    <property type="component" value="Unassembled WGS sequence"/>
</dbReference>
<accession>B0XN96</accession>
<evidence type="ECO:0000313" key="2">
    <source>
        <dbReference type="EMBL" id="EDP55721.1"/>
    </source>
</evidence>
<dbReference type="AlphaFoldDB" id="B0XN96"/>
<feature type="region of interest" description="Disordered" evidence="1">
    <location>
        <begin position="269"/>
        <end position="297"/>
    </location>
</feature>
<dbReference type="OrthoDB" id="3365636at2759"/>
<proteinExistence type="predicted"/>